<evidence type="ECO:0000313" key="2">
    <source>
        <dbReference type="EMBL" id="RKP28884.1"/>
    </source>
</evidence>
<feature type="compositionally biased region" description="Polar residues" evidence="1">
    <location>
        <begin position="1"/>
        <end position="12"/>
    </location>
</feature>
<dbReference type="AlphaFoldDB" id="A0A4P9Z851"/>
<evidence type="ECO:0000313" key="3">
    <source>
        <dbReference type="Proteomes" id="UP000268321"/>
    </source>
</evidence>
<dbReference type="Proteomes" id="UP000268321">
    <property type="component" value="Unassembled WGS sequence"/>
</dbReference>
<gene>
    <name evidence="2" type="ORF">METBISCDRAFT_19991</name>
</gene>
<feature type="non-terminal residue" evidence="2">
    <location>
        <position position="60"/>
    </location>
</feature>
<dbReference type="OrthoDB" id="5407351at2759"/>
<organism evidence="2 3">
    <name type="scientific">Metschnikowia bicuspidata</name>
    <dbReference type="NCBI Taxonomy" id="27322"/>
    <lineage>
        <taxon>Eukaryota</taxon>
        <taxon>Fungi</taxon>
        <taxon>Dikarya</taxon>
        <taxon>Ascomycota</taxon>
        <taxon>Saccharomycotina</taxon>
        <taxon>Pichiomycetes</taxon>
        <taxon>Metschnikowiaceae</taxon>
        <taxon>Metschnikowia</taxon>
    </lineage>
</organism>
<proteinExistence type="predicted"/>
<name>A0A4P9Z851_9ASCO</name>
<accession>A0A4P9Z851</accession>
<keyword evidence="3" id="KW-1185">Reference proteome</keyword>
<reference evidence="3" key="1">
    <citation type="journal article" date="2018" name="Nat. Microbiol.">
        <title>Leveraging single-cell genomics to expand the fungal tree of life.</title>
        <authorList>
            <person name="Ahrendt S.R."/>
            <person name="Quandt C.A."/>
            <person name="Ciobanu D."/>
            <person name="Clum A."/>
            <person name="Salamov A."/>
            <person name="Andreopoulos B."/>
            <person name="Cheng J.F."/>
            <person name="Woyke T."/>
            <person name="Pelin A."/>
            <person name="Henrissat B."/>
            <person name="Reynolds N.K."/>
            <person name="Benny G.L."/>
            <person name="Smith M.E."/>
            <person name="James T.Y."/>
            <person name="Grigoriev I.V."/>
        </authorList>
    </citation>
    <scope>NUCLEOTIDE SEQUENCE [LARGE SCALE GENOMIC DNA]</scope>
    <source>
        <strain evidence="3">Baker2002</strain>
    </source>
</reference>
<dbReference type="EMBL" id="ML004545">
    <property type="protein sequence ID" value="RKP28884.1"/>
    <property type="molecule type" value="Genomic_DNA"/>
</dbReference>
<sequence>MEASCGPTSALSHLNKHAQKDNYLQHEAAARQGLLPRAVFRNQPGVDANLNRESQQFSEG</sequence>
<protein>
    <submittedName>
        <fullName evidence="2">Uncharacterized protein</fullName>
    </submittedName>
</protein>
<feature type="region of interest" description="Disordered" evidence="1">
    <location>
        <begin position="1"/>
        <end position="25"/>
    </location>
</feature>
<evidence type="ECO:0000256" key="1">
    <source>
        <dbReference type="SAM" id="MobiDB-lite"/>
    </source>
</evidence>